<dbReference type="GO" id="GO:0008168">
    <property type="term" value="F:methyltransferase activity"/>
    <property type="evidence" value="ECO:0007669"/>
    <property type="project" value="UniProtKB-KW"/>
</dbReference>
<reference evidence="7" key="1">
    <citation type="journal article" date="2019" name="Int. J. Syst. Evol. Microbiol.">
        <title>The Global Catalogue of Microorganisms (GCM) 10K type strain sequencing project: providing services to taxonomists for standard genome sequencing and annotation.</title>
        <authorList>
            <consortium name="The Broad Institute Genomics Platform"/>
            <consortium name="The Broad Institute Genome Sequencing Center for Infectious Disease"/>
            <person name="Wu L."/>
            <person name="Ma J."/>
        </authorList>
    </citation>
    <scope>NUCLEOTIDE SEQUENCE [LARGE SCALE GENOMIC DNA]</scope>
    <source>
        <strain evidence="7">ZS-22-S1</strain>
    </source>
</reference>
<gene>
    <name evidence="6" type="ORF">ACFPCV_27620</name>
</gene>
<sequence>MTTTATTGEAGTNQHYDQDPRVFGLYLDETRKYSSGLYRRPDDTLDLAQQQKLHFVADRLGIGAGDRLLDIGCGWGSLILFMAANYGATTVGISPAPNQHAYIAERAAERGLTGAVSTRLGQIEDIEVEERGYDAITMLGSIVHMPDLGVVYEKVRRSLRPRGRLYVSESCYRNNAKRAEFAGRDNSVFVRDSIFGWGDMRPLSDLIRGAEDAGFTVIAVDDLTEHYYRTIEDWLSNVERNAAALDAIEDGLSEKLVRYLKTANAGWGFTTKHYALTCQKSR</sequence>
<keyword evidence="2 6" id="KW-0489">Methyltransferase</keyword>
<dbReference type="PANTHER" id="PTHR43667">
    <property type="entry name" value="CYCLOPROPANE-FATTY-ACYL-PHOSPHOLIPID SYNTHASE"/>
    <property type="match status" value="1"/>
</dbReference>
<keyword evidence="4" id="KW-0949">S-adenosyl-L-methionine</keyword>
<evidence type="ECO:0000313" key="6">
    <source>
        <dbReference type="EMBL" id="MFC4857283.1"/>
    </source>
</evidence>
<evidence type="ECO:0000256" key="3">
    <source>
        <dbReference type="ARBA" id="ARBA00022679"/>
    </source>
</evidence>
<keyword evidence="7" id="KW-1185">Reference proteome</keyword>
<dbReference type="InterPro" id="IPR029063">
    <property type="entry name" value="SAM-dependent_MTases_sf"/>
</dbReference>
<dbReference type="RefSeq" id="WP_378059270.1">
    <property type="nucleotide sequence ID" value="NZ_JBHSIS010000017.1"/>
</dbReference>
<dbReference type="Pfam" id="PF02353">
    <property type="entry name" value="CMAS"/>
    <property type="match status" value="1"/>
</dbReference>
<keyword evidence="3 6" id="KW-0808">Transferase</keyword>
<dbReference type="Gene3D" id="3.40.50.150">
    <property type="entry name" value="Vaccinia Virus protein VP39"/>
    <property type="match status" value="1"/>
</dbReference>
<evidence type="ECO:0000256" key="4">
    <source>
        <dbReference type="ARBA" id="ARBA00022691"/>
    </source>
</evidence>
<dbReference type="GO" id="GO:0032259">
    <property type="term" value="P:methylation"/>
    <property type="evidence" value="ECO:0007669"/>
    <property type="project" value="UniProtKB-KW"/>
</dbReference>
<evidence type="ECO:0000256" key="5">
    <source>
        <dbReference type="ARBA" id="ARBA00023098"/>
    </source>
</evidence>
<dbReference type="InterPro" id="IPR050723">
    <property type="entry name" value="CFA/CMAS"/>
</dbReference>
<comment type="similarity">
    <text evidence="1">Belongs to the CFA/CMAS family.</text>
</comment>
<dbReference type="CDD" id="cd02440">
    <property type="entry name" value="AdoMet_MTases"/>
    <property type="match status" value="1"/>
</dbReference>
<protein>
    <submittedName>
        <fullName evidence="6">SAM-dependent methyltransferase</fullName>
        <ecNumber evidence="6">2.1.1.-</ecNumber>
    </submittedName>
</protein>
<organism evidence="6 7">
    <name type="scientific">Actinophytocola glycyrrhizae</name>
    <dbReference type="NCBI Taxonomy" id="2044873"/>
    <lineage>
        <taxon>Bacteria</taxon>
        <taxon>Bacillati</taxon>
        <taxon>Actinomycetota</taxon>
        <taxon>Actinomycetes</taxon>
        <taxon>Pseudonocardiales</taxon>
        <taxon>Pseudonocardiaceae</taxon>
    </lineage>
</organism>
<accession>A0ABV9S953</accession>
<evidence type="ECO:0000313" key="7">
    <source>
        <dbReference type="Proteomes" id="UP001595859"/>
    </source>
</evidence>
<keyword evidence="5" id="KW-0443">Lipid metabolism</keyword>
<dbReference type="EC" id="2.1.1.-" evidence="6"/>
<name>A0ABV9S953_9PSEU</name>
<dbReference type="PANTHER" id="PTHR43667:SF1">
    <property type="entry name" value="CYCLOPROPANE-FATTY-ACYL-PHOSPHOLIPID SYNTHASE"/>
    <property type="match status" value="1"/>
</dbReference>
<proteinExistence type="inferred from homology"/>
<comment type="caution">
    <text evidence="6">The sequence shown here is derived from an EMBL/GenBank/DDBJ whole genome shotgun (WGS) entry which is preliminary data.</text>
</comment>
<evidence type="ECO:0000256" key="2">
    <source>
        <dbReference type="ARBA" id="ARBA00022603"/>
    </source>
</evidence>
<dbReference type="EMBL" id="JBHSIS010000017">
    <property type="protein sequence ID" value="MFC4857283.1"/>
    <property type="molecule type" value="Genomic_DNA"/>
</dbReference>
<dbReference type="Proteomes" id="UP001595859">
    <property type="component" value="Unassembled WGS sequence"/>
</dbReference>
<dbReference type="SUPFAM" id="SSF53335">
    <property type="entry name" value="S-adenosyl-L-methionine-dependent methyltransferases"/>
    <property type="match status" value="1"/>
</dbReference>
<evidence type="ECO:0000256" key="1">
    <source>
        <dbReference type="ARBA" id="ARBA00010815"/>
    </source>
</evidence>